<evidence type="ECO:0000313" key="4">
    <source>
        <dbReference type="EMBL" id="TQE98688.1"/>
    </source>
</evidence>
<dbReference type="Gene3D" id="2.160.20.20">
    <property type="match status" value="1"/>
</dbReference>
<keyword evidence="1" id="KW-0732">Signal</keyword>
<dbReference type="EMBL" id="VIFK01000153">
    <property type="protein sequence ID" value="TQE98688.1"/>
    <property type="molecule type" value="Genomic_DNA"/>
</dbReference>
<feature type="region of interest" description="Disordered" evidence="2">
    <location>
        <begin position="905"/>
        <end position="937"/>
    </location>
</feature>
<dbReference type="InterPro" id="IPR013783">
    <property type="entry name" value="Ig-like_fold"/>
</dbReference>
<evidence type="ECO:0000313" key="5">
    <source>
        <dbReference type="Proteomes" id="UP000315400"/>
    </source>
</evidence>
<dbReference type="InterPro" id="IPR044016">
    <property type="entry name" value="Big_13"/>
</dbReference>
<dbReference type="InterPro" id="IPR013425">
    <property type="entry name" value="Autotrns_rpt"/>
</dbReference>
<dbReference type="InterPro" id="IPR013320">
    <property type="entry name" value="ConA-like_dom_sf"/>
</dbReference>
<feature type="region of interest" description="Disordered" evidence="2">
    <location>
        <begin position="1619"/>
        <end position="1665"/>
    </location>
</feature>
<proteinExistence type="predicted"/>
<dbReference type="InterPro" id="IPR012332">
    <property type="entry name" value="Autotransporter_pectin_lyase_C"/>
</dbReference>
<gene>
    <name evidence="4" type="ORF">FKY71_12525</name>
</gene>
<feature type="domain" description="Bacterial Ig-like" evidence="3">
    <location>
        <begin position="913"/>
        <end position="1019"/>
    </location>
</feature>
<dbReference type="PROSITE" id="PS00018">
    <property type="entry name" value="EF_HAND_1"/>
    <property type="match status" value="1"/>
</dbReference>
<feature type="compositionally biased region" description="Polar residues" evidence="2">
    <location>
        <begin position="917"/>
        <end position="931"/>
    </location>
</feature>
<protein>
    <recommendedName>
        <fullName evidence="3">Bacterial Ig-like domain-containing protein</fullName>
    </recommendedName>
</protein>
<feature type="non-terminal residue" evidence="4">
    <location>
        <position position="1"/>
    </location>
</feature>
<name>A0A540VPN6_9GAMM</name>
<dbReference type="SUPFAM" id="SSF49899">
    <property type="entry name" value="Concanavalin A-like lectins/glucanases"/>
    <property type="match status" value="1"/>
</dbReference>
<dbReference type="InterPro" id="IPR018247">
    <property type="entry name" value="EF_Hand_1_Ca_BS"/>
</dbReference>
<evidence type="ECO:0000256" key="1">
    <source>
        <dbReference type="ARBA" id="ARBA00022729"/>
    </source>
</evidence>
<organism evidence="4 5">
    <name type="scientific">Spiribacter salinus</name>
    <dbReference type="NCBI Taxonomy" id="1335746"/>
    <lineage>
        <taxon>Bacteria</taxon>
        <taxon>Pseudomonadati</taxon>
        <taxon>Pseudomonadota</taxon>
        <taxon>Gammaproteobacteria</taxon>
        <taxon>Chromatiales</taxon>
        <taxon>Ectothiorhodospiraceae</taxon>
        <taxon>Spiribacter</taxon>
    </lineage>
</organism>
<dbReference type="NCBIfam" id="TIGR02601">
    <property type="entry name" value="autotrns_rpt"/>
    <property type="match status" value="2"/>
</dbReference>
<dbReference type="Gene3D" id="2.60.120.200">
    <property type="match status" value="1"/>
</dbReference>
<sequence>ARESYLIVNGNGTLNLNGYDQAVTYLEDARSSFRDGAPNNGGGAIDTGAGGILTVLDGKHTFSGVISGSGGLTKDGTGRMTLTGANTYTGPTQVLAGYLRFGADNNDTVVDSLSDQTAVYVAQGAELEVYPESQSVGSIAGEGEIDLYGHTLTVGANNTDTTFSGEISSGGSLIKTGSGVLELSGANTYSGTTTVQSGELKLTGSLGASAVTVEDGGTFSGAGTTSDALAVDSGGTLALDGPLDINGALTIASGATWDLTLADNGNNRDDVEITGVTDMTVAGSLVVGIGDGDLADRNWGSWRLVQYSGTASGGGLTIDDTATDYPAMDTGDTLRLSNVETDSNNKTLQLRLQTEGESNLKLDGSNFVRLEIDEPESNISREITFNTTQGGALFAVQEGSSHDRNLWVTADGNIGSRVWKEELLVSTGLNLTDGNTHTVTFTLGDNGHKVYVDGSEVLSGTKTTSSYDTDNYQLIGKSNDGANFSADNFVGEIEKYESWHQELTAGQVGDANSRPSAEYSLTFPGYTVTNSGTETLATNGVTFGGDAPYDLQLNPDDDTGFSDRDDITSKVTQRVSGYANPNSQIILFRDQNGDGTVDEGEWLTTSPLSSNSNGYFSTTLELGSGTHSVRAVILQPDGGYSASSDPLVITVDRQAPFGPDAPIPLEGADTGLSDADFVTNNQKPGFRLTLPTEDKGVHPSVAAREGMRLTLEGRTTVLASHILTASDLSDGYVDITPSMYLDEMTDRSWTGAWRLRGVLTDPAGNESTRQVGWSLPAWETDTTPPNAPDMNHSSYDSPLMDSSDSGRDSQDRITRHNQNLGFNFLQHTHAVSTQATLTHSDGRSWEIETASTTPGNRHTIYVVPGIPDGNGEHDPLDDGDYTIRFRSMDNAGNWSADSTPVHFTVDTSAPSTPAAPQLSTESDTGASNSDGITKRKDDLTISGQADADAIVRLYDFGDDSTATDTANATLIAEKQADSNGEYSFTDMALAPGVSFLRVSQDDLAGNESDLSGSLRVEVDVDPPTRPTVDFYSGTDRTPTISGTYDAANTDALYVRIGDRVYGETAGEVVRVDDNTDRTTVAGLVLDSSAGTWSIAIEEAYELKRDGGTNYDVIVRSDDLAGNVILSQGREQIRILPPADPDALAPTSISVAPQSDTGLYNDDGITREVAPFFRIGLNRGNGGVQAGDVVRLAEGNTDILRYTLQSSDLVDRGDGTYYVDLQPHASLASSGWNGTTHNDIHAQILRLQADGYQTSAETTLQRVVIDTNGTTHTNTTVTGVLQGDDTGNLKYPGTDSDGRLDRGNGFRLHGTASDNRELVSVDVFIDDKKVGTTAVAEDGDWVFDYNQSQAVLADGNHEVTAVGIDLAGNRTEVSNSFDILVDTVITPPSNLQLHPKYDSGVDGDNITNRAVYHTYYITGRAEPSVYVDGANQSTELIFFNDRDGNGQMDPGERLIIRENYTVKHTDGTFAVHIEPFQLTEGTHQIRVISVDAVGNRSAPSGPLAITVDRSPGEVLTVVPTPEAKDGLLDDINVVTSRQPTLRAILSEGVGVGDHIELQEKWYGWRTAGAGYVTATDISNGYIDIDVTDRQLWGTGRGNNLIELRAVRALITDVADNTDGSGRLDQTYYSRPEREPRSPSITLDDADDRGVSDSDGVTDKGKGWRVSGQAGRDSALVRIYAGSRLLGEVQPSDIAGSWSFTYEGPALVDGVHTIFARGVGVNGVEGTGSSPIFMRVDSKAYQRDYLWLDQADDAGPVSEDGITNETKLTIRGRATPGATVTLFDDRNDDGILDDGEALTVYQADRDNALTTLDADATTGLFAADIIVGVGEYRIRALETLNAGETGETGETSRLVGDARAPAEPLDITVNLDNPFLPNYAKVITAGGLELVDSEGRTVTNDAEPKLTLQLPEGVQVGDEMLLMNGNNVIIRESVTLRDLASAAIELQVTPAARLDDGVYDDLKVRLVDRAGNVSPDLALQSLVINTTGLPAPEDFGLLPSDDTGIASDDNLTNRTTGFTMTGSVSADAISVNIYANGKLLGEAIPTPTETGAEFSFLYSGSPLRSGVYSVEARA</sequence>
<evidence type="ECO:0000256" key="2">
    <source>
        <dbReference type="SAM" id="MobiDB-lite"/>
    </source>
</evidence>
<accession>A0A540VPN6</accession>
<dbReference type="InterPro" id="IPR011050">
    <property type="entry name" value="Pectin_lyase_fold/virulence"/>
</dbReference>
<feature type="compositionally biased region" description="Basic and acidic residues" evidence="2">
    <location>
        <begin position="1646"/>
        <end position="1660"/>
    </location>
</feature>
<comment type="caution">
    <text evidence="4">The sequence shown here is derived from an EMBL/GenBank/DDBJ whole genome shotgun (WGS) entry which is preliminary data.</text>
</comment>
<dbReference type="Pfam" id="PF19077">
    <property type="entry name" value="Big_13"/>
    <property type="match status" value="1"/>
</dbReference>
<dbReference type="Pfam" id="PF12951">
    <property type="entry name" value="PATR"/>
    <property type="match status" value="2"/>
</dbReference>
<dbReference type="Pfam" id="PF13385">
    <property type="entry name" value="Laminin_G_3"/>
    <property type="match status" value="1"/>
</dbReference>
<evidence type="ECO:0000259" key="3">
    <source>
        <dbReference type="Pfam" id="PF19077"/>
    </source>
</evidence>
<feature type="non-terminal residue" evidence="4">
    <location>
        <position position="2072"/>
    </location>
</feature>
<reference evidence="4 5" key="1">
    <citation type="submission" date="2019-06" db="EMBL/GenBank/DDBJ databases">
        <title>Metagenome assembled Genome of Spiribacter salinus SL48-SHIP from the microbial mat of Salt Lake 48 (Novosibirsk region, Russia).</title>
        <authorList>
            <person name="Shipova A."/>
            <person name="Rozanov A.S."/>
            <person name="Bryanskaya A.V."/>
            <person name="Peltek S.E."/>
        </authorList>
    </citation>
    <scope>NUCLEOTIDE SEQUENCE [LARGE SCALE GENOMIC DNA]</scope>
    <source>
        <strain evidence="4">SL48-SHIP-2</strain>
    </source>
</reference>
<dbReference type="Proteomes" id="UP000315400">
    <property type="component" value="Unassembled WGS sequence"/>
</dbReference>
<dbReference type="Gene3D" id="2.60.40.10">
    <property type="entry name" value="Immunoglobulins"/>
    <property type="match status" value="9"/>
</dbReference>
<feature type="region of interest" description="Disordered" evidence="2">
    <location>
        <begin position="764"/>
        <end position="812"/>
    </location>
</feature>
<dbReference type="SUPFAM" id="SSF51126">
    <property type="entry name" value="Pectin lyase-like"/>
    <property type="match status" value="2"/>
</dbReference>